<dbReference type="Gene3D" id="3.60.10.10">
    <property type="entry name" value="Endonuclease/exonuclease/phosphatase"/>
    <property type="match status" value="1"/>
</dbReference>
<accession>A0A238ZIU4</accession>
<keyword evidence="3" id="KW-0269">Exonuclease</keyword>
<dbReference type="Proteomes" id="UP000198415">
    <property type="component" value="Unassembled WGS sequence"/>
</dbReference>
<keyword evidence="3" id="KW-0255">Endonuclease</keyword>
<dbReference type="GO" id="GO:0004527">
    <property type="term" value="F:exonuclease activity"/>
    <property type="evidence" value="ECO:0007669"/>
    <property type="project" value="UniProtKB-KW"/>
</dbReference>
<dbReference type="SUPFAM" id="SSF56219">
    <property type="entry name" value="DNase I-like"/>
    <property type="match status" value="1"/>
</dbReference>
<dbReference type="RefSeq" id="WP_089294273.1">
    <property type="nucleotide sequence ID" value="NZ_BOMU01000056.1"/>
</dbReference>
<feature type="domain" description="Endonuclease/exonuclease/phosphatase" evidence="2">
    <location>
        <begin position="36"/>
        <end position="299"/>
    </location>
</feature>
<dbReference type="InterPro" id="IPR036691">
    <property type="entry name" value="Endo/exonu/phosph_ase_sf"/>
</dbReference>
<proteinExistence type="predicted"/>
<dbReference type="GO" id="GO:0004519">
    <property type="term" value="F:endonuclease activity"/>
    <property type="evidence" value="ECO:0007669"/>
    <property type="project" value="UniProtKB-KW"/>
</dbReference>
<keyword evidence="4" id="KW-1185">Reference proteome</keyword>
<dbReference type="EMBL" id="FZNR01000006">
    <property type="protein sequence ID" value="SNR83082.1"/>
    <property type="molecule type" value="Genomic_DNA"/>
</dbReference>
<dbReference type="OrthoDB" id="3531939at2"/>
<evidence type="ECO:0000313" key="4">
    <source>
        <dbReference type="Proteomes" id="UP000198415"/>
    </source>
</evidence>
<protein>
    <submittedName>
        <fullName evidence="3">Endonuclease/Exonuclease/phosphatase family protein</fullName>
    </submittedName>
</protein>
<dbReference type="InterPro" id="IPR005135">
    <property type="entry name" value="Endo/exonuclease/phosphatase"/>
</dbReference>
<evidence type="ECO:0000259" key="2">
    <source>
        <dbReference type="Pfam" id="PF03372"/>
    </source>
</evidence>
<dbReference type="AlphaFoldDB" id="A0A238ZIU4"/>
<evidence type="ECO:0000256" key="1">
    <source>
        <dbReference type="SAM" id="SignalP"/>
    </source>
</evidence>
<sequence length="311" mass="33740">MRKLFRAAAAAATAILLVLTGPAPAKAANNLTYRVMTWNVAGWTLHRGSATDGLAAAVVKAVNDANADFFALNELCFDQLHAVQDALRAQGWPQDSSNFSRFEATNDGRDGSCNSKSGGIAIFSRTPFGNASRFTLPDDGRVEQRKLICAPPADQPKVKFCTTHITHLNTGENGVVGINGIQLQYVLDRVEEFERDGYTVIIGGDFNAQPNYGRMDRWYSSTLDHANNAGNRGHYRELDDTDFHCYGYGETTSPAGNTEGPCGLGKKLDLIFVRENRYTTYDADSVAISNSCGGPCSDHRLVRGTVTVTTS</sequence>
<evidence type="ECO:0000313" key="3">
    <source>
        <dbReference type="EMBL" id="SNR83082.1"/>
    </source>
</evidence>
<name>A0A238ZIU4_9ACTN</name>
<dbReference type="Pfam" id="PF03372">
    <property type="entry name" value="Exo_endo_phos"/>
    <property type="match status" value="1"/>
</dbReference>
<keyword evidence="1" id="KW-0732">Signal</keyword>
<keyword evidence="3" id="KW-0378">Hydrolase</keyword>
<keyword evidence="3" id="KW-0540">Nuclease</keyword>
<organism evidence="3 4">
    <name type="scientific">Actinoplanes regularis</name>
    <dbReference type="NCBI Taxonomy" id="52697"/>
    <lineage>
        <taxon>Bacteria</taxon>
        <taxon>Bacillati</taxon>
        <taxon>Actinomycetota</taxon>
        <taxon>Actinomycetes</taxon>
        <taxon>Micromonosporales</taxon>
        <taxon>Micromonosporaceae</taxon>
        <taxon>Actinoplanes</taxon>
    </lineage>
</organism>
<reference evidence="3 4" key="1">
    <citation type="submission" date="2017-06" db="EMBL/GenBank/DDBJ databases">
        <authorList>
            <person name="Kim H.J."/>
            <person name="Triplett B.A."/>
        </authorList>
    </citation>
    <scope>NUCLEOTIDE SEQUENCE [LARGE SCALE GENOMIC DNA]</scope>
    <source>
        <strain evidence="3 4">DSM 43151</strain>
    </source>
</reference>
<feature type="chain" id="PRO_5012986329" evidence="1">
    <location>
        <begin position="28"/>
        <end position="311"/>
    </location>
</feature>
<gene>
    <name evidence="3" type="ORF">SAMN06264365_10655</name>
</gene>
<feature type="signal peptide" evidence="1">
    <location>
        <begin position="1"/>
        <end position="27"/>
    </location>
</feature>